<evidence type="ECO:0000256" key="6">
    <source>
        <dbReference type="HAMAP-Rule" id="MF_00031"/>
    </source>
</evidence>
<reference evidence="8 9" key="1">
    <citation type="journal article" date="2015" name="Genome Announc.">
        <title>Expanding the biotechnology potential of lactobacilli through comparative genomics of 213 strains and associated genera.</title>
        <authorList>
            <person name="Sun Z."/>
            <person name="Harris H.M."/>
            <person name="McCann A."/>
            <person name="Guo C."/>
            <person name="Argimon S."/>
            <person name="Zhang W."/>
            <person name="Yang X."/>
            <person name="Jeffery I.B."/>
            <person name="Cooney J.C."/>
            <person name="Kagawa T.F."/>
            <person name="Liu W."/>
            <person name="Song Y."/>
            <person name="Salvetti E."/>
            <person name="Wrobel A."/>
            <person name="Rasinkangas P."/>
            <person name="Parkhill J."/>
            <person name="Rea M.C."/>
            <person name="O'Sullivan O."/>
            <person name="Ritari J."/>
            <person name="Douillard F.P."/>
            <person name="Paul Ross R."/>
            <person name="Yang R."/>
            <person name="Briner A.E."/>
            <person name="Felis G.E."/>
            <person name="de Vos W.M."/>
            <person name="Barrangou R."/>
            <person name="Klaenhammer T.R."/>
            <person name="Caufield P.W."/>
            <person name="Cui Y."/>
            <person name="Zhang H."/>
            <person name="O'Toole P.W."/>
        </authorList>
    </citation>
    <scope>NUCLEOTIDE SEQUENCE [LARGE SCALE GENOMIC DNA]</scope>
    <source>
        <strain evidence="8 9">DSM 16043</strain>
    </source>
</reference>
<dbReference type="Proteomes" id="UP000051036">
    <property type="component" value="Unassembled WGS sequence"/>
</dbReference>
<keyword evidence="8" id="KW-0547">Nucleotide-binding</keyword>
<evidence type="ECO:0000313" key="8">
    <source>
        <dbReference type="EMBL" id="KRL91249.1"/>
    </source>
</evidence>
<dbReference type="Pfam" id="PF14520">
    <property type="entry name" value="HHH_5"/>
    <property type="match status" value="1"/>
</dbReference>
<dbReference type="Pfam" id="PF01330">
    <property type="entry name" value="RuvA_N"/>
    <property type="match status" value="1"/>
</dbReference>
<keyword evidence="8" id="KW-0347">Helicase</keyword>
<feature type="region of interest" description="Domain III" evidence="6">
    <location>
        <begin position="151"/>
        <end position="197"/>
    </location>
</feature>
<evidence type="ECO:0000256" key="5">
    <source>
        <dbReference type="ARBA" id="ARBA00023204"/>
    </source>
</evidence>
<comment type="function">
    <text evidence="6">The RuvA-RuvB-RuvC complex processes Holliday junction (HJ) DNA during genetic recombination and DNA repair, while the RuvA-RuvB complex plays an important role in the rescue of blocked DNA replication forks via replication fork reversal (RFR). RuvA specifically binds to HJ cruciform DNA, conferring on it an open structure. The RuvB hexamer acts as an ATP-dependent pump, pulling dsDNA into and through the RuvAB complex. HJ branch migration allows RuvC to scan DNA until it finds its consensus sequence, where it cleaves and resolves the cruciform DNA.</text>
</comment>
<dbReference type="InterPro" id="IPR036267">
    <property type="entry name" value="RuvA_C_sf"/>
</dbReference>
<dbReference type="Gene3D" id="1.10.150.20">
    <property type="entry name" value="5' to 3' exonuclease, C-terminal subdomain"/>
    <property type="match status" value="1"/>
</dbReference>
<dbReference type="AlphaFoldDB" id="A0A0R1UCV2"/>
<dbReference type="GO" id="GO:0009378">
    <property type="term" value="F:four-way junction helicase activity"/>
    <property type="evidence" value="ECO:0007669"/>
    <property type="project" value="InterPro"/>
</dbReference>
<dbReference type="InterPro" id="IPR012340">
    <property type="entry name" value="NA-bd_OB-fold"/>
</dbReference>
<keyword evidence="3 6" id="KW-0238">DNA-binding</keyword>
<proteinExistence type="inferred from homology"/>
<name>A0A0R1UCV2_9LACO</name>
<dbReference type="PATRIC" id="fig|1423763.3.peg.1097"/>
<dbReference type="STRING" id="1423763.FC46_GL001081"/>
<evidence type="ECO:0000256" key="3">
    <source>
        <dbReference type="ARBA" id="ARBA00023125"/>
    </source>
</evidence>
<dbReference type="HAMAP" id="MF_00031">
    <property type="entry name" value="DNA_HJ_migration_RuvA"/>
    <property type="match status" value="1"/>
</dbReference>
<keyword evidence="2 6" id="KW-0227">DNA damage</keyword>
<dbReference type="GO" id="GO:0005737">
    <property type="term" value="C:cytoplasm"/>
    <property type="evidence" value="ECO:0007669"/>
    <property type="project" value="UniProtKB-SubCell"/>
</dbReference>
<comment type="caution">
    <text evidence="8">The sequence shown here is derived from an EMBL/GenBank/DDBJ whole genome shotgun (WGS) entry which is preliminary data.</text>
</comment>
<evidence type="ECO:0000259" key="7">
    <source>
        <dbReference type="SMART" id="SM00278"/>
    </source>
</evidence>
<organism evidence="8 9">
    <name type="scientific">Lactobacillus kalixensis DSM 16043</name>
    <dbReference type="NCBI Taxonomy" id="1423763"/>
    <lineage>
        <taxon>Bacteria</taxon>
        <taxon>Bacillati</taxon>
        <taxon>Bacillota</taxon>
        <taxon>Bacilli</taxon>
        <taxon>Lactobacillales</taxon>
        <taxon>Lactobacillaceae</taxon>
        <taxon>Lactobacillus</taxon>
    </lineage>
</organism>
<dbReference type="GO" id="GO:0000400">
    <property type="term" value="F:four-way junction DNA binding"/>
    <property type="evidence" value="ECO:0007669"/>
    <property type="project" value="UniProtKB-UniRule"/>
</dbReference>
<evidence type="ECO:0000256" key="2">
    <source>
        <dbReference type="ARBA" id="ARBA00022763"/>
    </source>
</evidence>
<evidence type="ECO:0000256" key="4">
    <source>
        <dbReference type="ARBA" id="ARBA00023172"/>
    </source>
</evidence>
<keyword evidence="4 6" id="KW-0233">DNA recombination</keyword>
<dbReference type="RefSeq" id="WP_057797340.1">
    <property type="nucleotide sequence ID" value="NZ_AZFM01000003.1"/>
</dbReference>
<comment type="similarity">
    <text evidence="6">Belongs to the RuvA family.</text>
</comment>
<keyword evidence="1 6" id="KW-0963">Cytoplasm</keyword>
<comment type="subcellular location">
    <subcellularLocation>
        <location evidence="6">Cytoplasm</location>
    </subcellularLocation>
</comment>
<keyword evidence="9" id="KW-1185">Reference proteome</keyword>
<accession>A0A0R1UCV2</accession>
<dbReference type="InterPro" id="IPR010994">
    <property type="entry name" value="RuvA_2-like"/>
</dbReference>
<dbReference type="EMBL" id="AZFM01000003">
    <property type="protein sequence ID" value="KRL91249.1"/>
    <property type="molecule type" value="Genomic_DNA"/>
</dbReference>
<dbReference type="SUPFAM" id="SSF50249">
    <property type="entry name" value="Nucleic acid-binding proteins"/>
    <property type="match status" value="1"/>
</dbReference>
<dbReference type="GO" id="GO:0009379">
    <property type="term" value="C:Holliday junction helicase complex"/>
    <property type="evidence" value="ECO:0007669"/>
    <property type="project" value="InterPro"/>
</dbReference>
<dbReference type="SUPFAM" id="SSF47781">
    <property type="entry name" value="RuvA domain 2-like"/>
    <property type="match status" value="1"/>
</dbReference>
<dbReference type="Pfam" id="PF07499">
    <property type="entry name" value="RuvA_C"/>
    <property type="match status" value="1"/>
</dbReference>
<comment type="caution">
    <text evidence="6">Lacks conserved residue(s) required for the propagation of feature annotation.</text>
</comment>
<evidence type="ECO:0000256" key="1">
    <source>
        <dbReference type="ARBA" id="ARBA00022490"/>
    </source>
</evidence>
<dbReference type="GO" id="GO:0005524">
    <property type="term" value="F:ATP binding"/>
    <property type="evidence" value="ECO:0007669"/>
    <property type="project" value="InterPro"/>
</dbReference>
<dbReference type="NCBIfam" id="TIGR00084">
    <property type="entry name" value="ruvA"/>
    <property type="match status" value="1"/>
</dbReference>
<dbReference type="GO" id="GO:0006281">
    <property type="term" value="P:DNA repair"/>
    <property type="evidence" value="ECO:0007669"/>
    <property type="project" value="UniProtKB-UniRule"/>
</dbReference>
<dbReference type="InterPro" id="IPR000085">
    <property type="entry name" value="RuvA"/>
</dbReference>
<comment type="subunit">
    <text evidence="6">Homotetramer. Forms an RuvA(8)-RuvB(12)-Holliday junction (HJ) complex. HJ DNA is sandwiched between 2 RuvA tetramers; dsDNA enters through RuvA and exits via RuvB. An RuvB hexamer assembles on each DNA strand where it exits the tetramer. Each RuvB hexamer is contacted by two RuvA subunits (via domain III) on 2 adjacent RuvB subunits; this complex drives branch migration. In the full resolvosome a probable DNA-RuvA(4)-RuvB(12)-RuvC(2) complex forms which resolves the HJ.</text>
</comment>
<gene>
    <name evidence="6" type="primary">ruvA</name>
    <name evidence="8" type="ORF">FC46_GL001081</name>
</gene>
<dbReference type="InterPro" id="IPR003583">
    <property type="entry name" value="Hlx-hairpin-Hlx_DNA-bd_motif"/>
</dbReference>
<dbReference type="GO" id="GO:0048476">
    <property type="term" value="C:Holliday junction resolvase complex"/>
    <property type="evidence" value="ECO:0007669"/>
    <property type="project" value="UniProtKB-UniRule"/>
</dbReference>
<keyword evidence="8" id="KW-0378">Hydrolase</keyword>
<comment type="domain">
    <text evidence="6">Has three domains with a flexible linker between the domains II and III and assumes an 'L' shape. Domain III is highly mobile and contacts RuvB.</text>
</comment>
<dbReference type="InterPro" id="IPR011114">
    <property type="entry name" value="RuvA_C"/>
</dbReference>
<evidence type="ECO:0000313" key="9">
    <source>
        <dbReference type="Proteomes" id="UP000051036"/>
    </source>
</evidence>
<feature type="domain" description="Helix-hairpin-helix DNA-binding motif class 1" evidence="7">
    <location>
        <begin position="106"/>
        <end position="125"/>
    </location>
</feature>
<feature type="domain" description="Helix-hairpin-helix DNA-binding motif class 1" evidence="7">
    <location>
        <begin position="71"/>
        <end position="90"/>
    </location>
</feature>
<dbReference type="Gene3D" id="2.40.50.140">
    <property type="entry name" value="Nucleic acid-binding proteins"/>
    <property type="match status" value="1"/>
</dbReference>
<dbReference type="InterPro" id="IPR013849">
    <property type="entry name" value="DNA_helicase_Holl-junc_RuvA_I"/>
</dbReference>
<dbReference type="OrthoDB" id="5293449at2"/>
<dbReference type="CDD" id="cd14332">
    <property type="entry name" value="UBA_RuvA_C"/>
    <property type="match status" value="1"/>
</dbReference>
<keyword evidence="5 6" id="KW-0234">DNA repair</keyword>
<sequence>MYEYFEGIIAEITPSYIVVDVNGIGYKVYSPTPFAYKQGEKAKVYIEQNFTDNNGFTLYGFENQDAKGLFLKLLSVSGIGPKSALAIMAAEDSDSLAEAIEQGEVKYLTRFPGVGKKTASQIVLDLKGKLGDYVQKLDRKDEEAEGITPALHDALLALSALGYTQKEIDRITPKLVKVDAETADQYIKHGLSLLLKK</sequence>
<keyword evidence="8" id="KW-0067">ATP-binding</keyword>
<protein>
    <recommendedName>
        <fullName evidence="6">Holliday junction branch migration complex subunit RuvA</fullName>
    </recommendedName>
</protein>
<dbReference type="GO" id="GO:0006310">
    <property type="term" value="P:DNA recombination"/>
    <property type="evidence" value="ECO:0007669"/>
    <property type="project" value="UniProtKB-UniRule"/>
</dbReference>
<dbReference type="SMART" id="SM00278">
    <property type="entry name" value="HhH1"/>
    <property type="match status" value="2"/>
</dbReference>
<dbReference type="SUPFAM" id="SSF46929">
    <property type="entry name" value="DNA helicase RuvA subunit, C-terminal domain"/>
    <property type="match status" value="1"/>
</dbReference>